<protein>
    <submittedName>
        <fullName evidence="2">Uncharacterized protein</fullName>
    </submittedName>
</protein>
<dbReference type="AlphaFoldDB" id="A0A371DIC9"/>
<feature type="region of interest" description="Disordered" evidence="1">
    <location>
        <begin position="183"/>
        <end position="212"/>
    </location>
</feature>
<gene>
    <name evidence="2" type="ORF">OH76DRAFT_1480875</name>
</gene>
<evidence type="ECO:0000313" key="3">
    <source>
        <dbReference type="Proteomes" id="UP000256964"/>
    </source>
</evidence>
<evidence type="ECO:0000256" key="1">
    <source>
        <dbReference type="SAM" id="MobiDB-lite"/>
    </source>
</evidence>
<dbReference type="Proteomes" id="UP000256964">
    <property type="component" value="Unassembled WGS sequence"/>
</dbReference>
<name>A0A371DIC9_9APHY</name>
<organism evidence="2 3">
    <name type="scientific">Lentinus brumalis</name>
    <dbReference type="NCBI Taxonomy" id="2498619"/>
    <lineage>
        <taxon>Eukaryota</taxon>
        <taxon>Fungi</taxon>
        <taxon>Dikarya</taxon>
        <taxon>Basidiomycota</taxon>
        <taxon>Agaricomycotina</taxon>
        <taxon>Agaricomycetes</taxon>
        <taxon>Polyporales</taxon>
        <taxon>Polyporaceae</taxon>
        <taxon>Lentinus</taxon>
    </lineage>
</organism>
<proteinExistence type="predicted"/>
<evidence type="ECO:0000313" key="2">
    <source>
        <dbReference type="EMBL" id="RDX52289.1"/>
    </source>
</evidence>
<feature type="compositionally biased region" description="Basic and acidic residues" evidence="1">
    <location>
        <begin position="183"/>
        <end position="192"/>
    </location>
</feature>
<reference evidence="2 3" key="1">
    <citation type="journal article" date="2018" name="Biotechnol. Biofuels">
        <title>Integrative visual omics of the white-rot fungus Polyporus brumalis exposes the biotechnological potential of its oxidative enzymes for delignifying raw plant biomass.</title>
        <authorList>
            <person name="Miyauchi S."/>
            <person name="Rancon A."/>
            <person name="Drula E."/>
            <person name="Hage H."/>
            <person name="Chaduli D."/>
            <person name="Favel A."/>
            <person name="Grisel S."/>
            <person name="Henrissat B."/>
            <person name="Herpoel-Gimbert I."/>
            <person name="Ruiz-Duenas F.J."/>
            <person name="Chevret D."/>
            <person name="Hainaut M."/>
            <person name="Lin J."/>
            <person name="Wang M."/>
            <person name="Pangilinan J."/>
            <person name="Lipzen A."/>
            <person name="Lesage-Meessen L."/>
            <person name="Navarro D."/>
            <person name="Riley R."/>
            <person name="Grigoriev I.V."/>
            <person name="Zhou S."/>
            <person name="Raouche S."/>
            <person name="Rosso M.N."/>
        </authorList>
    </citation>
    <scope>NUCLEOTIDE SEQUENCE [LARGE SCALE GENOMIC DNA]</scope>
    <source>
        <strain evidence="2 3">BRFM 1820</strain>
    </source>
</reference>
<keyword evidence="3" id="KW-1185">Reference proteome</keyword>
<dbReference type="EMBL" id="KZ857391">
    <property type="protein sequence ID" value="RDX52289.1"/>
    <property type="molecule type" value="Genomic_DNA"/>
</dbReference>
<sequence length="212" mass="23563">MAGVERYVLAKWTGYVEGMPKNRAEFLARTHAYEVVRMPLEPLELGAQVRVYAVTPKKFCSPEAPTDMLEAYDAHILGRITRVVGWKGTTVGLEVVNECWKNATRKIRLEVPYIPDITVRRLAHLRPGKGPGVARDDRLSNAADVVLPPPTWGCGAGGCVMREPGTLAGGILYVYWPVDPEEREAADGSDRPPRKRRKRGNLDAVGWRESES</sequence>
<accession>A0A371DIC9</accession>